<comment type="pathway">
    <text evidence="7">Metabolic intermediate biosynthesis; chorismate biosynthesis; chorismate from D-erythrose 4-phosphate and phosphoenolpyruvate: step 5/7.</text>
</comment>
<dbReference type="Proteomes" id="UP000254889">
    <property type="component" value="Chromosome"/>
</dbReference>
<evidence type="ECO:0000256" key="7">
    <source>
        <dbReference type="HAMAP-Rule" id="MF_00109"/>
    </source>
</evidence>
<dbReference type="EMBL" id="CP031417">
    <property type="protein sequence ID" value="AXK84234.1"/>
    <property type="molecule type" value="Genomic_DNA"/>
</dbReference>
<dbReference type="PANTHER" id="PTHR21087:SF16">
    <property type="entry name" value="SHIKIMATE KINASE 1, CHLOROPLASTIC"/>
    <property type="match status" value="1"/>
</dbReference>
<dbReference type="GO" id="GO:0008652">
    <property type="term" value="P:amino acid biosynthetic process"/>
    <property type="evidence" value="ECO:0007669"/>
    <property type="project" value="UniProtKB-KW"/>
</dbReference>
<keyword evidence="2 7" id="KW-0808">Transferase</keyword>
<evidence type="ECO:0000256" key="6">
    <source>
        <dbReference type="ARBA" id="ARBA00023141"/>
    </source>
</evidence>
<dbReference type="GO" id="GO:0005829">
    <property type="term" value="C:cytosol"/>
    <property type="evidence" value="ECO:0007669"/>
    <property type="project" value="TreeGrafter"/>
</dbReference>
<dbReference type="GO" id="GO:0005524">
    <property type="term" value="F:ATP binding"/>
    <property type="evidence" value="ECO:0007669"/>
    <property type="project" value="UniProtKB-UniRule"/>
</dbReference>
<gene>
    <name evidence="7" type="primary">aroK</name>
    <name evidence="9" type="ORF">DW352_26110</name>
</gene>
<dbReference type="InterPro" id="IPR031322">
    <property type="entry name" value="Shikimate/glucono_kinase"/>
</dbReference>
<evidence type="ECO:0000256" key="3">
    <source>
        <dbReference type="ARBA" id="ARBA00022741"/>
    </source>
</evidence>
<dbReference type="Gene3D" id="3.40.50.300">
    <property type="entry name" value="P-loop containing nucleotide triphosphate hydrolases"/>
    <property type="match status" value="1"/>
</dbReference>
<keyword evidence="1 7" id="KW-0028">Amino-acid biosynthesis</keyword>
<dbReference type="Pfam" id="PF01202">
    <property type="entry name" value="SKI"/>
    <property type="match status" value="1"/>
</dbReference>
<dbReference type="UniPathway" id="UPA00053">
    <property type="reaction ID" value="UER00088"/>
</dbReference>
<comment type="catalytic activity">
    <reaction evidence="7">
        <text>shikimate + ATP = 3-phosphoshikimate + ADP + H(+)</text>
        <dbReference type="Rhea" id="RHEA:13121"/>
        <dbReference type="ChEBI" id="CHEBI:15378"/>
        <dbReference type="ChEBI" id="CHEBI:30616"/>
        <dbReference type="ChEBI" id="CHEBI:36208"/>
        <dbReference type="ChEBI" id="CHEBI:145989"/>
        <dbReference type="ChEBI" id="CHEBI:456216"/>
        <dbReference type="EC" id="2.7.1.71"/>
    </reaction>
</comment>
<keyword evidence="5 7" id="KW-0067">ATP-binding</keyword>
<feature type="binding site" evidence="7">
    <location>
        <begin position="135"/>
        <end position="140"/>
    </location>
    <ligand>
        <name>ATP</name>
        <dbReference type="ChEBI" id="CHEBI:30616"/>
    </ligand>
</feature>
<dbReference type="NCBIfam" id="NF006015">
    <property type="entry name" value="PRK08154.1"/>
    <property type="match status" value="1"/>
</dbReference>
<feature type="binding site" evidence="7">
    <location>
        <position position="139"/>
    </location>
    <ligand>
        <name>Mg(2+)</name>
        <dbReference type="ChEBI" id="CHEBI:18420"/>
    </ligand>
</feature>
<protein>
    <recommendedName>
        <fullName evidence="7">Shikimate kinase</fullName>
        <shortName evidence="7">SK</shortName>
        <ecNumber evidence="7">2.7.1.71</ecNumber>
    </recommendedName>
</protein>
<comment type="subunit">
    <text evidence="7">Monomer.</text>
</comment>
<dbReference type="OrthoDB" id="9800332at2"/>
<evidence type="ECO:0000313" key="9">
    <source>
        <dbReference type="EMBL" id="AXK84234.1"/>
    </source>
</evidence>
<dbReference type="SMART" id="SM00530">
    <property type="entry name" value="HTH_XRE"/>
    <property type="match status" value="1"/>
</dbReference>
<feature type="domain" description="HTH cro/C1-type" evidence="8">
    <location>
        <begin position="25"/>
        <end position="79"/>
    </location>
</feature>
<dbReference type="PROSITE" id="PS50943">
    <property type="entry name" value="HTH_CROC1"/>
    <property type="match status" value="1"/>
</dbReference>
<dbReference type="SUPFAM" id="SSF52540">
    <property type="entry name" value="P-loop containing nucleoside triphosphate hydrolases"/>
    <property type="match status" value="1"/>
</dbReference>
<feature type="binding site" evidence="7">
    <location>
        <position position="262"/>
    </location>
    <ligand>
        <name>substrate</name>
    </ligand>
</feature>
<dbReference type="GO" id="GO:0003677">
    <property type="term" value="F:DNA binding"/>
    <property type="evidence" value="ECO:0007669"/>
    <property type="project" value="InterPro"/>
</dbReference>
<dbReference type="GO" id="GO:0009423">
    <property type="term" value="P:chorismate biosynthetic process"/>
    <property type="evidence" value="ECO:0007669"/>
    <property type="project" value="UniProtKB-UniRule"/>
</dbReference>
<comment type="function">
    <text evidence="7">Catalyzes the specific phosphorylation of the 3-hydroxyl group of shikimic acid using ATP as a cosubstrate.</text>
</comment>
<sequence length="303" mass="34083">MTNDRVKPLPARDSDAYLRRLGERVRVLRSQRGMTRKALAQHARVSERYLAQMEIGKGNCSIVLLRRIARAIGLPVTQLVHDGPEPPLDLVLLSQFLERLSPAELADARALLSERFREPEPADRNRRIALIGLRGGGKSTLGKLLAERLGIPFIELDREIERRSGASLSELFDMFGQETFRRAEREAFDAILREHPQFVMATSGSIVTDPGTLERLLASCMTVWVRAEPEEHMRRVMAQGDMRPMANSARSMQDLVSILKSREPLYAKAEVVLTTTGKSPEQNLGELLRQIAVPDNRMRARSA</sequence>
<organism evidence="9 10">
    <name type="scientific">Pseudolabrys taiwanensis</name>
    <dbReference type="NCBI Taxonomy" id="331696"/>
    <lineage>
        <taxon>Bacteria</taxon>
        <taxon>Pseudomonadati</taxon>
        <taxon>Pseudomonadota</taxon>
        <taxon>Alphaproteobacteria</taxon>
        <taxon>Hyphomicrobiales</taxon>
        <taxon>Xanthobacteraceae</taxon>
        <taxon>Pseudolabrys</taxon>
    </lineage>
</organism>
<dbReference type="InterPro" id="IPR000623">
    <property type="entry name" value="Shikimate_kinase/TSH1"/>
</dbReference>
<keyword evidence="3 7" id="KW-0547">Nucleotide-binding</keyword>
<dbReference type="Pfam" id="PF13560">
    <property type="entry name" value="HTH_31"/>
    <property type="match status" value="1"/>
</dbReference>
<dbReference type="CDD" id="cd00093">
    <property type="entry name" value="HTH_XRE"/>
    <property type="match status" value="1"/>
</dbReference>
<comment type="similarity">
    <text evidence="7">Belongs to the shikimate kinase family.</text>
</comment>
<dbReference type="PRINTS" id="PR01100">
    <property type="entry name" value="SHIKIMTKNASE"/>
</dbReference>
<dbReference type="InterPro" id="IPR010982">
    <property type="entry name" value="Lambda_DNA-bd_dom_sf"/>
</dbReference>
<evidence type="ECO:0000256" key="1">
    <source>
        <dbReference type="ARBA" id="ARBA00022605"/>
    </source>
</evidence>
<feature type="binding site" evidence="7">
    <location>
        <position position="243"/>
    </location>
    <ligand>
        <name>ATP</name>
        <dbReference type="ChEBI" id="CHEBI:30616"/>
    </ligand>
</feature>
<dbReference type="Gene3D" id="1.10.260.40">
    <property type="entry name" value="lambda repressor-like DNA-binding domains"/>
    <property type="match status" value="1"/>
</dbReference>
<dbReference type="SUPFAM" id="SSF47413">
    <property type="entry name" value="lambda repressor-like DNA-binding domains"/>
    <property type="match status" value="1"/>
</dbReference>
<reference evidence="9 10" key="1">
    <citation type="submission" date="2018-07" db="EMBL/GenBank/DDBJ databases">
        <authorList>
            <person name="Quirk P.G."/>
            <person name="Krulwich T.A."/>
        </authorList>
    </citation>
    <scope>NUCLEOTIDE SEQUENCE [LARGE SCALE GENOMIC DNA]</scope>
    <source>
        <strain evidence="9 10">CC-BB4</strain>
    </source>
</reference>
<comment type="cofactor">
    <cofactor evidence="7">
        <name>Mg(2+)</name>
        <dbReference type="ChEBI" id="CHEBI:18420"/>
    </cofactor>
    <text evidence="7">Binds 1 Mg(2+) ion per subunit.</text>
</comment>
<dbReference type="KEGG" id="ptaw:DW352_26110"/>
<dbReference type="GO" id="GO:0004765">
    <property type="term" value="F:shikimate kinase activity"/>
    <property type="evidence" value="ECO:0007669"/>
    <property type="project" value="UniProtKB-UniRule"/>
</dbReference>
<feature type="binding site" evidence="7">
    <location>
        <position position="181"/>
    </location>
    <ligand>
        <name>substrate</name>
    </ligand>
</feature>
<comment type="caution">
    <text evidence="7">Lacks conserved residue(s) required for the propagation of feature annotation.</text>
</comment>
<evidence type="ECO:0000313" key="10">
    <source>
        <dbReference type="Proteomes" id="UP000254889"/>
    </source>
</evidence>
<keyword evidence="7" id="KW-0479">Metal-binding</keyword>
<dbReference type="InterPro" id="IPR001387">
    <property type="entry name" value="Cro/C1-type_HTH"/>
</dbReference>
<dbReference type="EC" id="2.7.1.71" evidence="7"/>
<dbReference type="GO" id="GO:0000287">
    <property type="term" value="F:magnesium ion binding"/>
    <property type="evidence" value="ECO:0007669"/>
    <property type="project" value="UniProtKB-UniRule"/>
</dbReference>
<keyword evidence="10" id="KW-1185">Reference proteome</keyword>
<dbReference type="GO" id="GO:0009073">
    <property type="term" value="P:aromatic amino acid family biosynthetic process"/>
    <property type="evidence" value="ECO:0007669"/>
    <property type="project" value="UniProtKB-KW"/>
</dbReference>
<keyword evidence="6 7" id="KW-0057">Aromatic amino acid biosynthesis</keyword>
<keyword evidence="7" id="KW-0460">Magnesium</keyword>
<feature type="binding site" evidence="7">
    <location>
        <position position="157"/>
    </location>
    <ligand>
        <name>substrate</name>
    </ligand>
</feature>
<evidence type="ECO:0000256" key="2">
    <source>
        <dbReference type="ARBA" id="ARBA00022679"/>
    </source>
</evidence>
<name>A0A346A4Y7_9HYPH</name>
<comment type="subcellular location">
    <subcellularLocation>
        <location evidence="7">Cytoplasm</location>
    </subcellularLocation>
</comment>
<dbReference type="HAMAP" id="MF_00109">
    <property type="entry name" value="Shikimate_kinase"/>
    <property type="match status" value="1"/>
</dbReference>
<proteinExistence type="inferred from homology"/>
<dbReference type="PANTHER" id="PTHR21087">
    <property type="entry name" value="SHIKIMATE KINASE"/>
    <property type="match status" value="1"/>
</dbReference>
<evidence type="ECO:0000256" key="4">
    <source>
        <dbReference type="ARBA" id="ARBA00022777"/>
    </source>
</evidence>
<accession>A0A346A4Y7</accession>
<dbReference type="AlphaFoldDB" id="A0A346A4Y7"/>
<dbReference type="InterPro" id="IPR027417">
    <property type="entry name" value="P-loop_NTPase"/>
</dbReference>
<keyword evidence="4 7" id="KW-0418">Kinase</keyword>
<feature type="binding site" evidence="7">
    <location>
        <position position="204"/>
    </location>
    <ligand>
        <name>substrate</name>
    </ligand>
</feature>
<evidence type="ECO:0000259" key="8">
    <source>
        <dbReference type="PROSITE" id="PS50943"/>
    </source>
</evidence>
<dbReference type="CDD" id="cd00464">
    <property type="entry name" value="SK"/>
    <property type="match status" value="1"/>
</dbReference>
<keyword evidence="7" id="KW-0963">Cytoplasm</keyword>
<evidence type="ECO:0000256" key="5">
    <source>
        <dbReference type="ARBA" id="ARBA00022840"/>
    </source>
</evidence>